<dbReference type="PROSITE" id="PS01159">
    <property type="entry name" value="WW_DOMAIN_1"/>
    <property type="match status" value="1"/>
</dbReference>
<reference evidence="2" key="1">
    <citation type="journal article" date="2020" name="Nature">
        <title>Giant virus diversity and host interactions through global metagenomics.</title>
        <authorList>
            <person name="Schulz F."/>
            <person name="Roux S."/>
            <person name="Paez-Espino D."/>
            <person name="Jungbluth S."/>
            <person name="Walsh D.A."/>
            <person name="Denef V.J."/>
            <person name="McMahon K.D."/>
            <person name="Konstantinidis K.T."/>
            <person name="Eloe-Fadrosh E.A."/>
            <person name="Kyrpides N.C."/>
            <person name="Woyke T."/>
        </authorList>
    </citation>
    <scope>NUCLEOTIDE SEQUENCE</scope>
    <source>
        <strain evidence="2">GVMAG-M-3300023179-62</strain>
    </source>
</reference>
<dbReference type="InterPro" id="IPR001202">
    <property type="entry name" value="WW_dom"/>
</dbReference>
<dbReference type="PROSITE" id="PS50020">
    <property type="entry name" value="WW_DOMAIN_2"/>
    <property type="match status" value="2"/>
</dbReference>
<dbReference type="CDD" id="cd00201">
    <property type="entry name" value="WW"/>
    <property type="match status" value="1"/>
</dbReference>
<evidence type="ECO:0000259" key="1">
    <source>
        <dbReference type="PROSITE" id="PS50020"/>
    </source>
</evidence>
<protein>
    <recommendedName>
        <fullName evidence="1">WW domain-containing protein</fullName>
    </recommendedName>
</protein>
<dbReference type="SUPFAM" id="SSF51045">
    <property type="entry name" value="WW domain"/>
    <property type="match status" value="2"/>
</dbReference>
<dbReference type="InterPro" id="IPR036020">
    <property type="entry name" value="WW_dom_sf"/>
</dbReference>
<dbReference type="AlphaFoldDB" id="A0A6C0H3M3"/>
<feature type="domain" description="WW" evidence="1">
    <location>
        <begin position="79"/>
        <end position="113"/>
    </location>
</feature>
<sequence>MSKECWSSGHKSEKRVPGRQYIINLEKGESRWGLIPDPSTPLPIGWEANHSTKSSPGVVYYSNSEQKKCQWDVPKEKNPQLPENWMAKESSDCKQIYYYNVVTGKSQWKFPNSSAPPVVDGRKSIREETGVKSLVGWKFPNSSAPPVVDGRKLLSEETERIRIKALLEAEKRKQALIEEEKTQKEIERILKLDEEERNRRTKALLEDDKKTQKEIERIRKLDEEERNRRAKMLADMEIEHKKLMKQDTLAKGIGHVYNKNNPDNVQINWVNLDGDWELREKNGTVEKNGNYIFNPDTLEITTDVFGRDKKISTVMITKCNASKQIIEEFLNVVKQPSHTIPKDIKIVLSNIQDVIQGTATLDHASKHRSKMFVLPSQLNGAEYLSERQNNIVTKLQKYIDDYTGGPRGQLAADPGVAQFIIDNAFNQNFFSKEDGINNVKQMGIKGYIGGDRIEDREKEGIYLLNGYLRVTRTVDVDKFIDKISEMTLMGVRDVPVRGLDKTYKFIKDREKVDTVDLVYASAVPIGDYGNRSSNDLITIANLTLLSQYIGAMRLSILRTNCDLYLMPLGGNAFHNNFEHIKAAIIMAFKYMKKELQDNNVNVKVLVWEGDGTGRGAEERAAFGVSV</sequence>
<dbReference type="SMART" id="SM00456">
    <property type="entry name" value="WW"/>
    <property type="match status" value="2"/>
</dbReference>
<proteinExistence type="predicted"/>
<name>A0A6C0H3M3_9ZZZZ</name>
<accession>A0A6C0H3M3</accession>
<dbReference type="EMBL" id="MN739858">
    <property type="protein sequence ID" value="QHT74745.1"/>
    <property type="molecule type" value="Genomic_DNA"/>
</dbReference>
<dbReference type="Pfam" id="PF00397">
    <property type="entry name" value="WW"/>
    <property type="match status" value="1"/>
</dbReference>
<organism evidence="2">
    <name type="scientific">viral metagenome</name>
    <dbReference type="NCBI Taxonomy" id="1070528"/>
    <lineage>
        <taxon>unclassified sequences</taxon>
        <taxon>metagenomes</taxon>
        <taxon>organismal metagenomes</taxon>
    </lineage>
</organism>
<evidence type="ECO:0000313" key="2">
    <source>
        <dbReference type="EMBL" id="QHT74745.1"/>
    </source>
</evidence>
<dbReference type="Gene3D" id="2.20.70.10">
    <property type="match status" value="2"/>
</dbReference>
<feature type="domain" description="WW" evidence="1">
    <location>
        <begin position="40"/>
        <end position="76"/>
    </location>
</feature>